<evidence type="ECO:0000313" key="15">
    <source>
        <dbReference type="EMBL" id="MVA96912.1"/>
    </source>
</evidence>
<dbReference type="PROSITE" id="PS52016">
    <property type="entry name" value="TONB_DEPENDENT_REC_3"/>
    <property type="match status" value="1"/>
</dbReference>
<evidence type="ECO:0000256" key="7">
    <source>
        <dbReference type="ARBA" id="ARBA00023077"/>
    </source>
</evidence>
<evidence type="ECO:0000259" key="14">
    <source>
        <dbReference type="Pfam" id="PF07715"/>
    </source>
</evidence>
<gene>
    <name evidence="15" type="ORF">GN330_06565</name>
</gene>
<evidence type="ECO:0000256" key="11">
    <source>
        <dbReference type="RuleBase" id="RU003357"/>
    </source>
</evidence>
<keyword evidence="15" id="KW-0675">Receptor</keyword>
<dbReference type="GO" id="GO:0009279">
    <property type="term" value="C:cell outer membrane"/>
    <property type="evidence" value="ECO:0007669"/>
    <property type="project" value="UniProtKB-SubCell"/>
</dbReference>
<evidence type="ECO:0000256" key="2">
    <source>
        <dbReference type="ARBA" id="ARBA00022448"/>
    </source>
</evidence>
<keyword evidence="3 10" id="KW-1134">Transmembrane beta strand</keyword>
<evidence type="ECO:0000256" key="10">
    <source>
        <dbReference type="PROSITE-ProRule" id="PRU01360"/>
    </source>
</evidence>
<dbReference type="EMBL" id="WPHG01000001">
    <property type="protein sequence ID" value="MVA96912.1"/>
    <property type="molecule type" value="Genomic_DNA"/>
</dbReference>
<evidence type="ECO:0000256" key="1">
    <source>
        <dbReference type="ARBA" id="ARBA00004571"/>
    </source>
</evidence>
<feature type="signal peptide" evidence="12">
    <location>
        <begin position="1"/>
        <end position="21"/>
    </location>
</feature>
<dbReference type="CDD" id="cd01347">
    <property type="entry name" value="ligand_gated_channel"/>
    <property type="match status" value="1"/>
</dbReference>
<comment type="similarity">
    <text evidence="10 11">Belongs to the TonB-dependent receptor family.</text>
</comment>
<dbReference type="Pfam" id="PF07715">
    <property type="entry name" value="Plug"/>
    <property type="match status" value="1"/>
</dbReference>
<dbReference type="InterPro" id="IPR039426">
    <property type="entry name" value="TonB-dep_rcpt-like"/>
</dbReference>
<feature type="domain" description="TonB-dependent receptor plug" evidence="14">
    <location>
        <begin position="50"/>
        <end position="154"/>
    </location>
</feature>
<dbReference type="RefSeq" id="WP_156711802.1">
    <property type="nucleotide sequence ID" value="NZ_WPHG01000001.1"/>
</dbReference>
<keyword evidence="2 10" id="KW-0813">Transport</keyword>
<keyword evidence="7 11" id="KW-0798">TonB box</keyword>
<comment type="caution">
    <text evidence="15">The sequence shown here is derived from an EMBL/GenBank/DDBJ whole genome shotgun (WGS) entry which is preliminary data.</text>
</comment>
<keyword evidence="6" id="KW-0406">Ion transport</keyword>
<dbReference type="InterPro" id="IPR012910">
    <property type="entry name" value="Plug_dom"/>
</dbReference>
<sequence>MVRKYIVAGTLAFVGLTGAQAEEPADADTEITKLDRLLISEGRTPVEAEKSGRAHTVISGEALEENRVRYVADALRMVPGVAVSRTGSYGGLTQLRMRGAEGNHVLVMIDGIEMSETSSGEFDFGSLLVDDIERIEVLRGPQSAFWGSNATAGVINIITKRGERNGFSTSIRSEAGTDGTWLGGLSMRGGGENYDVALSGLLRNTGGFNVSDYGTERDGDRNATLNGRFTVDLTPALSVDGTLRYVDRKSDLDAQDYVWGSPTYGQVLDTDDQVASRELFGSLGATHVALDGALTQRLRFTGSDTFREYSAGGAVTSSNSGGRYNGLYQASWEFDTPSLLEARHRLTGGYEWERETFLPSHLANKLARSTNSFVGEYRGEFLDQFSVNAALRRDDNDAFSDATTYSLSGAWRIPGTDTRLHASLGTGVTNPTFFEQFGYLPTQFIGNPGLLPEESFGWDVGVEQGFFGGMLIVDLTYFNQDLTNEIATAYDGPLPTPVNLDGRSERQGVEVAATVDLFNGFTATATYTYTDATEQTVAGGPRLVEVRRPRHSGSLNAAYRFYDNRARVFGEVVVNGEMFDLDFSTFPSSRVRLKPYTVVNVGGSFRFNETVEGFARIENLFDEEYEDVLGYNTQGLVAFFGLKGSF</sequence>
<evidence type="ECO:0000256" key="6">
    <source>
        <dbReference type="ARBA" id="ARBA00023065"/>
    </source>
</evidence>
<dbReference type="PANTHER" id="PTHR30069">
    <property type="entry name" value="TONB-DEPENDENT OUTER MEMBRANE RECEPTOR"/>
    <property type="match status" value="1"/>
</dbReference>
<evidence type="ECO:0000256" key="5">
    <source>
        <dbReference type="ARBA" id="ARBA00022729"/>
    </source>
</evidence>
<evidence type="ECO:0000256" key="3">
    <source>
        <dbReference type="ARBA" id="ARBA00022452"/>
    </source>
</evidence>
<protein>
    <submittedName>
        <fullName evidence="15">TonB-dependent receptor plug domain-containing protein</fullName>
    </submittedName>
</protein>
<feature type="chain" id="PRO_5032345683" evidence="12">
    <location>
        <begin position="22"/>
        <end position="646"/>
    </location>
</feature>
<keyword evidence="8 10" id="KW-0472">Membrane</keyword>
<dbReference type="InterPro" id="IPR000531">
    <property type="entry name" value="Beta-barrel_TonB"/>
</dbReference>
<accession>A0A844QCE3</accession>
<dbReference type="InterPro" id="IPR036942">
    <property type="entry name" value="Beta-barrel_TonB_sf"/>
</dbReference>
<comment type="subcellular location">
    <subcellularLocation>
        <location evidence="1 10">Cell outer membrane</location>
        <topology evidence="1 10">Multi-pass membrane protein</topology>
    </subcellularLocation>
</comment>
<name>A0A844QCE3_9HYPH</name>
<dbReference type="Gene3D" id="2.40.170.20">
    <property type="entry name" value="TonB-dependent receptor, beta-barrel domain"/>
    <property type="match status" value="1"/>
</dbReference>
<dbReference type="Gene3D" id="2.170.130.10">
    <property type="entry name" value="TonB-dependent receptor, plug domain"/>
    <property type="match status" value="1"/>
</dbReference>
<evidence type="ECO:0000313" key="16">
    <source>
        <dbReference type="Proteomes" id="UP000463224"/>
    </source>
</evidence>
<dbReference type="PANTHER" id="PTHR30069:SF53">
    <property type="entry name" value="COLICIN I RECEPTOR-RELATED"/>
    <property type="match status" value="1"/>
</dbReference>
<proteinExistence type="inferred from homology"/>
<keyword evidence="16" id="KW-1185">Reference proteome</keyword>
<keyword evidence="5 12" id="KW-0732">Signal</keyword>
<organism evidence="15 16">
    <name type="scientific">Nitratireductor arenosus</name>
    <dbReference type="NCBI Taxonomy" id="2682096"/>
    <lineage>
        <taxon>Bacteria</taxon>
        <taxon>Pseudomonadati</taxon>
        <taxon>Pseudomonadota</taxon>
        <taxon>Alphaproteobacteria</taxon>
        <taxon>Hyphomicrobiales</taxon>
        <taxon>Phyllobacteriaceae</taxon>
        <taxon>Nitratireductor</taxon>
    </lineage>
</organism>
<dbReference type="Proteomes" id="UP000463224">
    <property type="component" value="Unassembled WGS sequence"/>
</dbReference>
<keyword evidence="4 10" id="KW-0812">Transmembrane</keyword>
<keyword evidence="9 10" id="KW-0998">Cell outer membrane</keyword>
<evidence type="ECO:0000259" key="13">
    <source>
        <dbReference type="Pfam" id="PF00593"/>
    </source>
</evidence>
<evidence type="ECO:0000256" key="4">
    <source>
        <dbReference type="ARBA" id="ARBA00022692"/>
    </source>
</evidence>
<dbReference type="InterPro" id="IPR037066">
    <property type="entry name" value="Plug_dom_sf"/>
</dbReference>
<dbReference type="GO" id="GO:0015889">
    <property type="term" value="P:cobalamin transport"/>
    <property type="evidence" value="ECO:0007669"/>
    <property type="project" value="TreeGrafter"/>
</dbReference>
<evidence type="ECO:0000256" key="8">
    <source>
        <dbReference type="ARBA" id="ARBA00023136"/>
    </source>
</evidence>
<evidence type="ECO:0000256" key="9">
    <source>
        <dbReference type="ARBA" id="ARBA00023237"/>
    </source>
</evidence>
<dbReference type="Pfam" id="PF00593">
    <property type="entry name" value="TonB_dep_Rec_b-barrel"/>
    <property type="match status" value="1"/>
</dbReference>
<dbReference type="SUPFAM" id="SSF56935">
    <property type="entry name" value="Porins"/>
    <property type="match status" value="1"/>
</dbReference>
<reference evidence="15 16" key="1">
    <citation type="submission" date="2019-12" db="EMBL/GenBank/DDBJ databases">
        <title>Nitratireductor arenosus sp. nov., Isolated from sea sand, Jeju island, South Korea.</title>
        <authorList>
            <person name="Kim W."/>
        </authorList>
    </citation>
    <scope>NUCLEOTIDE SEQUENCE [LARGE SCALE GENOMIC DNA]</scope>
    <source>
        <strain evidence="15 16">CAU 1489</strain>
    </source>
</reference>
<dbReference type="AlphaFoldDB" id="A0A844QCE3"/>
<dbReference type="GO" id="GO:0006811">
    <property type="term" value="P:monoatomic ion transport"/>
    <property type="evidence" value="ECO:0007669"/>
    <property type="project" value="UniProtKB-KW"/>
</dbReference>
<feature type="domain" description="TonB-dependent receptor-like beta-barrel" evidence="13">
    <location>
        <begin position="208"/>
        <end position="620"/>
    </location>
</feature>
<evidence type="ECO:0000256" key="12">
    <source>
        <dbReference type="SAM" id="SignalP"/>
    </source>
</evidence>